<reference evidence="5" key="1">
    <citation type="submission" date="2025-08" db="UniProtKB">
        <authorList>
            <consortium name="RefSeq"/>
        </authorList>
    </citation>
    <scope>IDENTIFICATION</scope>
    <source>
        <tissue evidence="5">Whole organism</tissue>
    </source>
</reference>
<dbReference type="Proteomes" id="UP000694843">
    <property type="component" value="Unplaced"/>
</dbReference>
<keyword evidence="4" id="KW-1185">Reference proteome</keyword>
<dbReference type="PANTHER" id="PTHR46853:SF1">
    <property type="entry name" value="METHYLOSOME PROTEIN 50"/>
    <property type="match status" value="1"/>
</dbReference>
<feature type="repeat" description="WD" evidence="3">
    <location>
        <begin position="130"/>
        <end position="162"/>
    </location>
</feature>
<dbReference type="SMART" id="SM00320">
    <property type="entry name" value="WD40"/>
    <property type="match status" value="3"/>
</dbReference>
<dbReference type="OMA" id="QMGCNAS"/>
<dbReference type="GeneID" id="108667987"/>
<keyword evidence="2" id="KW-0963">Cytoplasm</keyword>
<accession>A0A8B7NAH9</accession>
<dbReference type="InterPro" id="IPR036322">
    <property type="entry name" value="WD40_repeat_dom_sf"/>
</dbReference>
<proteinExistence type="predicted"/>
<feature type="repeat" description="WD" evidence="3">
    <location>
        <begin position="172"/>
        <end position="214"/>
    </location>
</feature>
<comment type="subcellular location">
    <subcellularLocation>
        <location evidence="1">Cytoplasm</location>
    </subcellularLocation>
</comment>
<dbReference type="KEGG" id="hazt:108667987"/>
<dbReference type="SUPFAM" id="SSF50978">
    <property type="entry name" value="WD40 repeat-like"/>
    <property type="match status" value="1"/>
</dbReference>
<dbReference type="Gene3D" id="2.130.10.10">
    <property type="entry name" value="YVTN repeat-like/Quinoprotein amine dehydrogenase"/>
    <property type="match status" value="1"/>
</dbReference>
<dbReference type="Pfam" id="PF00400">
    <property type="entry name" value="WD40"/>
    <property type="match status" value="3"/>
</dbReference>
<sequence>MVDIDEYCRAASEAAVVEKTGASPISPSPKEPLLAMEDRLEFLTPRPGGGCAMGCSSLTGRCWSGSVWLYDDPLQAPDIAMSQASHQLHAGVPCAVWISRDILVVGEDGGHVEWLSTAEDPSKFTSLDSISIHTSYVSCLAVNSDSTQLITAGGDGMISVLDCNRQSKQVFCPAHASECCSVAYHTSDPRVFASTGLDGNVLIWDTRQEKPASGVHRNSSCPDTAVLWHPTSSGSGIGSLLIGSIGGSVRLHCTESRETLVSTEALSRRVAKFIPFESSSSSPVAVVGQQETVVVLDVAPNNISTLYTNSSQHSDIVSDVLWLSSKSLLSCGWDKSVRQHSLPS</sequence>
<dbReference type="OrthoDB" id="10260946at2759"/>
<evidence type="ECO:0000313" key="5">
    <source>
        <dbReference type="RefSeq" id="XP_018010593.1"/>
    </source>
</evidence>
<gene>
    <name evidence="5" type="primary">LOC108667987</name>
</gene>
<protein>
    <submittedName>
        <fullName evidence="5">Methylosome protein 50</fullName>
    </submittedName>
</protein>
<dbReference type="InterPro" id="IPR001680">
    <property type="entry name" value="WD40_rpt"/>
</dbReference>
<dbReference type="InterPro" id="IPR015943">
    <property type="entry name" value="WD40/YVTN_repeat-like_dom_sf"/>
</dbReference>
<dbReference type="GO" id="GO:0034709">
    <property type="term" value="C:methylosome"/>
    <property type="evidence" value="ECO:0007669"/>
    <property type="project" value="TreeGrafter"/>
</dbReference>
<organism evidence="4 5">
    <name type="scientific">Hyalella azteca</name>
    <name type="common">Amphipod</name>
    <dbReference type="NCBI Taxonomy" id="294128"/>
    <lineage>
        <taxon>Eukaryota</taxon>
        <taxon>Metazoa</taxon>
        <taxon>Ecdysozoa</taxon>
        <taxon>Arthropoda</taxon>
        <taxon>Crustacea</taxon>
        <taxon>Multicrustacea</taxon>
        <taxon>Malacostraca</taxon>
        <taxon>Eumalacostraca</taxon>
        <taxon>Peracarida</taxon>
        <taxon>Amphipoda</taxon>
        <taxon>Senticaudata</taxon>
        <taxon>Talitrida</taxon>
        <taxon>Talitroidea</taxon>
        <taxon>Hyalellidae</taxon>
        <taxon>Hyalella</taxon>
    </lineage>
</organism>
<dbReference type="InterPro" id="IPR052139">
    <property type="entry name" value="Methylosome_Comp_WDR77"/>
</dbReference>
<keyword evidence="3" id="KW-0853">WD repeat</keyword>
<evidence type="ECO:0000313" key="4">
    <source>
        <dbReference type="Proteomes" id="UP000694843"/>
    </source>
</evidence>
<dbReference type="AlphaFoldDB" id="A0A8B7NAH9"/>
<dbReference type="RefSeq" id="XP_018010593.1">
    <property type="nucleotide sequence ID" value="XM_018155104.2"/>
</dbReference>
<dbReference type="GO" id="GO:0007309">
    <property type="term" value="P:oocyte axis specification"/>
    <property type="evidence" value="ECO:0007669"/>
    <property type="project" value="TreeGrafter"/>
</dbReference>
<dbReference type="PANTHER" id="PTHR46853">
    <property type="entry name" value="METHYLOSOME PROTEIN 50"/>
    <property type="match status" value="1"/>
</dbReference>
<evidence type="ECO:0000256" key="3">
    <source>
        <dbReference type="PROSITE-ProRule" id="PRU00221"/>
    </source>
</evidence>
<dbReference type="PROSITE" id="PS50082">
    <property type="entry name" value="WD_REPEATS_2"/>
    <property type="match status" value="2"/>
</dbReference>
<evidence type="ECO:0000256" key="2">
    <source>
        <dbReference type="ARBA" id="ARBA00022490"/>
    </source>
</evidence>
<name>A0A8B7NAH9_HYAAZ</name>
<evidence type="ECO:0000256" key="1">
    <source>
        <dbReference type="ARBA" id="ARBA00004496"/>
    </source>
</evidence>